<dbReference type="CDD" id="cd06261">
    <property type="entry name" value="TM_PBP2"/>
    <property type="match status" value="1"/>
</dbReference>
<evidence type="ECO:0000313" key="11">
    <source>
        <dbReference type="Proteomes" id="UP000437736"/>
    </source>
</evidence>
<evidence type="ECO:0000256" key="4">
    <source>
        <dbReference type="ARBA" id="ARBA00022692"/>
    </source>
</evidence>
<proteinExistence type="inferred from homology"/>
<feature type="transmembrane region" description="Helical" evidence="7">
    <location>
        <begin position="136"/>
        <end position="157"/>
    </location>
</feature>
<keyword evidence="2 7" id="KW-0813">Transport</keyword>
<dbReference type="PANTHER" id="PTHR43744">
    <property type="entry name" value="ABC TRANSPORTER PERMEASE PROTEIN MG189-RELATED-RELATED"/>
    <property type="match status" value="1"/>
</dbReference>
<dbReference type="InterPro" id="IPR035906">
    <property type="entry name" value="MetI-like_sf"/>
</dbReference>
<accession>A0ABW9QPJ7</accession>
<evidence type="ECO:0000313" key="10">
    <source>
        <dbReference type="EMBL" id="MST31408.1"/>
    </source>
</evidence>
<feature type="transmembrane region" description="Helical" evidence="7">
    <location>
        <begin position="105"/>
        <end position="127"/>
    </location>
</feature>
<feature type="transmembrane region" description="Helical" evidence="7">
    <location>
        <begin position="211"/>
        <end position="232"/>
    </location>
</feature>
<feature type="transmembrane region" description="Helical" evidence="7">
    <location>
        <begin position="38"/>
        <end position="59"/>
    </location>
</feature>
<evidence type="ECO:0000256" key="6">
    <source>
        <dbReference type="ARBA" id="ARBA00023136"/>
    </source>
</evidence>
<comment type="similarity">
    <text evidence="7">Belongs to the binding-protein-dependent transport system permease family.</text>
</comment>
<keyword evidence="6 7" id="KW-0472">Membrane</keyword>
<organism evidence="10 11">
    <name type="scientific">Acidiferrimicrobium australe</name>
    <dbReference type="NCBI Taxonomy" id="2664430"/>
    <lineage>
        <taxon>Bacteria</taxon>
        <taxon>Bacillati</taxon>
        <taxon>Actinomycetota</taxon>
        <taxon>Acidimicrobiia</taxon>
        <taxon>Acidimicrobiales</taxon>
        <taxon>Acidimicrobiaceae</taxon>
        <taxon>Acidiferrimicrobium</taxon>
    </lineage>
</organism>
<evidence type="ECO:0000259" key="9">
    <source>
        <dbReference type="PROSITE" id="PS50928"/>
    </source>
</evidence>
<feature type="region of interest" description="Disordered" evidence="8">
    <location>
        <begin position="11"/>
        <end position="30"/>
    </location>
</feature>
<dbReference type="Pfam" id="PF00528">
    <property type="entry name" value="BPD_transp_1"/>
    <property type="match status" value="1"/>
</dbReference>
<evidence type="ECO:0000256" key="8">
    <source>
        <dbReference type="SAM" id="MobiDB-lite"/>
    </source>
</evidence>
<evidence type="ECO:0000256" key="1">
    <source>
        <dbReference type="ARBA" id="ARBA00004651"/>
    </source>
</evidence>
<evidence type="ECO:0000256" key="3">
    <source>
        <dbReference type="ARBA" id="ARBA00022475"/>
    </source>
</evidence>
<dbReference type="Proteomes" id="UP000437736">
    <property type="component" value="Unassembled WGS sequence"/>
</dbReference>
<dbReference type="EMBL" id="WJHE01000061">
    <property type="protein sequence ID" value="MST31408.1"/>
    <property type="molecule type" value="Genomic_DNA"/>
</dbReference>
<dbReference type="PROSITE" id="PS50928">
    <property type="entry name" value="ABC_TM1"/>
    <property type="match status" value="1"/>
</dbReference>
<comment type="subcellular location">
    <subcellularLocation>
        <location evidence="1 7">Cell membrane</location>
        <topology evidence="1 7">Multi-pass membrane protein</topology>
    </subcellularLocation>
</comment>
<sequence>MTETLARRALPGCTGGPDVGTPTRPRRRHRRWRDRSPWVRALTYIVLIVLAVVYIYPFLLEIGTAFKTQPDATAHSVNPVPVNWVVSAFVQLRDAGFPRWFENSAILAVSVTLGRLLFDSMAGYALARIPFRGRGLVFAGFVAVLAVPSVVLLIPKFLVFRELGIYNTYAGLIIPLITDATGVFIMKQFFEAIPESVEEAARIDGAGVFRIYWSIVLPMARPALMTLTILSFQGSWNDFSGVLIAQQSPNLDTLTTGVGRLVSGQLGAGNQYPLQMAAALLMTVPVAVIFFTFQKYIVRTGEGATKE</sequence>
<reference evidence="10 11" key="1">
    <citation type="submission" date="2019-11" db="EMBL/GenBank/DDBJ databases">
        <title>Acidiferrimicrobium australis gen. nov., sp. nov., an acidophilic and obligately heterotrophic, member of the Actinobacteria that catalyses dissimilatory oxido- reduction of iron isolated from metal-rich acidic water in Chile.</title>
        <authorList>
            <person name="Gonzalez D."/>
            <person name="Huber K."/>
            <person name="Hedrich S."/>
            <person name="Rojas-Villalobos C."/>
            <person name="Quatrini R."/>
            <person name="Dinamarca M.A."/>
            <person name="Schwarz A."/>
            <person name="Canales C."/>
            <person name="Nancucheo I."/>
        </authorList>
    </citation>
    <scope>NUCLEOTIDE SEQUENCE [LARGE SCALE GENOMIC DNA]</scope>
    <source>
        <strain evidence="10 11">USS-CCA1</strain>
    </source>
</reference>
<evidence type="ECO:0000256" key="2">
    <source>
        <dbReference type="ARBA" id="ARBA00022448"/>
    </source>
</evidence>
<evidence type="ECO:0000256" key="7">
    <source>
        <dbReference type="RuleBase" id="RU363032"/>
    </source>
</evidence>
<feature type="transmembrane region" description="Helical" evidence="7">
    <location>
        <begin position="169"/>
        <end position="190"/>
    </location>
</feature>
<keyword evidence="11" id="KW-1185">Reference proteome</keyword>
<gene>
    <name evidence="10" type="ORF">GHK86_01500</name>
</gene>
<feature type="transmembrane region" description="Helical" evidence="7">
    <location>
        <begin position="272"/>
        <end position="293"/>
    </location>
</feature>
<dbReference type="SUPFAM" id="SSF161098">
    <property type="entry name" value="MetI-like"/>
    <property type="match status" value="1"/>
</dbReference>
<protein>
    <submittedName>
        <fullName evidence="10">ABC transporter permease subunit</fullName>
    </submittedName>
</protein>
<keyword evidence="5 7" id="KW-1133">Transmembrane helix</keyword>
<dbReference type="Gene3D" id="1.10.3720.10">
    <property type="entry name" value="MetI-like"/>
    <property type="match status" value="1"/>
</dbReference>
<keyword evidence="4 7" id="KW-0812">Transmembrane</keyword>
<evidence type="ECO:0000256" key="5">
    <source>
        <dbReference type="ARBA" id="ARBA00022989"/>
    </source>
</evidence>
<dbReference type="InterPro" id="IPR000515">
    <property type="entry name" value="MetI-like"/>
</dbReference>
<comment type="caution">
    <text evidence="10">The sequence shown here is derived from an EMBL/GenBank/DDBJ whole genome shotgun (WGS) entry which is preliminary data.</text>
</comment>
<name>A0ABW9QPJ7_9ACTN</name>
<keyword evidence="3" id="KW-1003">Cell membrane</keyword>
<feature type="domain" description="ABC transmembrane type-1" evidence="9">
    <location>
        <begin position="101"/>
        <end position="293"/>
    </location>
</feature>
<dbReference type="PANTHER" id="PTHR43744:SF12">
    <property type="entry name" value="ABC TRANSPORTER PERMEASE PROTEIN MG189-RELATED"/>
    <property type="match status" value="1"/>
</dbReference>